<evidence type="ECO:0000313" key="2">
    <source>
        <dbReference type="EMBL" id="GAA4498850.1"/>
    </source>
</evidence>
<accession>A0ABP8Q7P5</accession>
<comment type="caution">
    <text evidence="2">The sequence shown here is derived from an EMBL/GenBank/DDBJ whole genome shotgun (WGS) entry which is preliminary data.</text>
</comment>
<dbReference type="InterPro" id="IPR036653">
    <property type="entry name" value="CinA-like_C"/>
</dbReference>
<dbReference type="Proteomes" id="UP001501321">
    <property type="component" value="Unassembled WGS sequence"/>
</dbReference>
<reference evidence="3" key="1">
    <citation type="journal article" date="2019" name="Int. J. Syst. Evol. Microbiol.">
        <title>The Global Catalogue of Microorganisms (GCM) 10K type strain sequencing project: providing services to taxonomists for standard genome sequencing and annotation.</title>
        <authorList>
            <consortium name="The Broad Institute Genomics Platform"/>
            <consortium name="The Broad Institute Genome Sequencing Center for Infectious Disease"/>
            <person name="Wu L."/>
            <person name="Ma J."/>
        </authorList>
    </citation>
    <scope>NUCLEOTIDE SEQUENCE [LARGE SCALE GENOMIC DNA]</scope>
    <source>
        <strain evidence="3">JCM 32226</strain>
    </source>
</reference>
<sequence length="156" mass="15905">MRLGQALKGRGWMASTAESCTGGGVAYAITEVSGSSAWFDRSFITYSNEAKQQMLGVSATTLAQHGAVSGAVVAEMVAGALAHSLAQVAVAISGIAGPDGGTPDKPVGTVWIGWGLTAGQVQTHCHHFAGDRQAVRQQAIAAALLHLCEALDTIST</sequence>
<organism evidence="2 3">
    <name type="scientific">Pseudaeromonas paramecii</name>
    <dbReference type="NCBI Taxonomy" id="2138166"/>
    <lineage>
        <taxon>Bacteria</taxon>
        <taxon>Pseudomonadati</taxon>
        <taxon>Pseudomonadota</taxon>
        <taxon>Gammaproteobacteria</taxon>
        <taxon>Aeromonadales</taxon>
        <taxon>Aeromonadaceae</taxon>
        <taxon>Pseudaeromonas</taxon>
    </lineage>
</organism>
<protein>
    <submittedName>
        <fullName evidence="2">Nicotinamide-nucleotide amidase</fullName>
    </submittedName>
</protein>
<dbReference type="NCBIfam" id="TIGR00199">
    <property type="entry name" value="PncC_domain"/>
    <property type="match status" value="1"/>
</dbReference>
<evidence type="ECO:0000259" key="1">
    <source>
        <dbReference type="Pfam" id="PF02464"/>
    </source>
</evidence>
<dbReference type="EMBL" id="BAABFC010000012">
    <property type="protein sequence ID" value="GAA4498850.1"/>
    <property type="molecule type" value="Genomic_DNA"/>
</dbReference>
<dbReference type="Pfam" id="PF02464">
    <property type="entry name" value="CinA"/>
    <property type="match status" value="1"/>
</dbReference>
<keyword evidence="3" id="KW-1185">Reference proteome</keyword>
<dbReference type="Gene3D" id="3.90.950.20">
    <property type="entry name" value="CinA-like"/>
    <property type="match status" value="1"/>
</dbReference>
<gene>
    <name evidence="2" type="primary">pncC</name>
    <name evidence="2" type="ORF">GCM10023095_18010</name>
</gene>
<proteinExistence type="predicted"/>
<name>A0ABP8Q7P5_9GAMM</name>
<evidence type="ECO:0000313" key="3">
    <source>
        <dbReference type="Proteomes" id="UP001501321"/>
    </source>
</evidence>
<dbReference type="SUPFAM" id="SSF142433">
    <property type="entry name" value="CinA-like"/>
    <property type="match status" value="1"/>
</dbReference>
<dbReference type="InterPro" id="IPR008136">
    <property type="entry name" value="CinA_C"/>
</dbReference>
<feature type="domain" description="CinA C-terminal" evidence="1">
    <location>
        <begin position="3"/>
        <end position="150"/>
    </location>
</feature>